<gene>
    <name evidence="2" type="ORF">UFOVP279_28</name>
    <name evidence="3" type="ORF">UFOVP781_35</name>
</gene>
<accession>A0A6J5NYS0</accession>
<name>A0A6J5NYS0_9CAUD</name>
<protein>
    <submittedName>
        <fullName evidence="3">Uncharacterized protein</fullName>
    </submittedName>
</protein>
<evidence type="ECO:0000313" key="3">
    <source>
        <dbReference type="EMBL" id="CAB4162351.1"/>
    </source>
</evidence>
<feature type="compositionally biased region" description="Basic and acidic residues" evidence="1">
    <location>
        <begin position="19"/>
        <end position="43"/>
    </location>
</feature>
<feature type="region of interest" description="Disordered" evidence="1">
    <location>
        <begin position="15"/>
        <end position="50"/>
    </location>
</feature>
<reference evidence="3" key="1">
    <citation type="submission" date="2020-04" db="EMBL/GenBank/DDBJ databases">
        <authorList>
            <person name="Chiriac C."/>
            <person name="Salcher M."/>
            <person name="Ghai R."/>
            <person name="Kavagutti S V."/>
        </authorList>
    </citation>
    <scope>NUCLEOTIDE SEQUENCE</scope>
</reference>
<dbReference type="EMBL" id="LR796287">
    <property type="protein sequence ID" value="CAB4134555.1"/>
    <property type="molecule type" value="Genomic_DNA"/>
</dbReference>
<organism evidence="3">
    <name type="scientific">uncultured Caudovirales phage</name>
    <dbReference type="NCBI Taxonomy" id="2100421"/>
    <lineage>
        <taxon>Viruses</taxon>
        <taxon>Duplodnaviria</taxon>
        <taxon>Heunggongvirae</taxon>
        <taxon>Uroviricota</taxon>
        <taxon>Caudoviricetes</taxon>
        <taxon>Peduoviridae</taxon>
        <taxon>Maltschvirus</taxon>
        <taxon>Maltschvirus maltsch</taxon>
    </lineage>
</organism>
<sequence length="50" mass="5553">MVTLAEHCKRIAKLGGAAKSEKKAQAARENARKPRPKARELNALKRAKKK</sequence>
<proteinExistence type="predicted"/>
<dbReference type="EMBL" id="LR796731">
    <property type="protein sequence ID" value="CAB4162351.1"/>
    <property type="molecule type" value="Genomic_DNA"/>
</dbReference>
<evidence type="ECO:0000256" key="1">
    <source>
        <dbReference type="SAM" id="MobiDB-lite"/>
    </source>
</evidence>
<evidence type="ECO:0000313" key="2">
    <source>
        <dbReference type="EMBL" id="CAB4134555.1"/>
    </source>
</evidence>